<reference evidence="1 2" key="1">
    <citation type="submission" date="2018-05" db="EMBL/GenBank/DDBJ databases">
        <title>Draft genome sequence of Rhodanobacter denitrificans Yn1 isolated from gold copper mine.</title>
        <authorList>
            <person name="Yang N."/>
            <person name="Mazhar H.S."/>
            <person name="Rensing C."/>
        </authorList>
    </citation>
    <scope>NUCLEOTIDE SEQUENCE [LARGE SCALE GENOMIC DNA]</scope>
    <source>
        <strain evidence="1 2">Yn1</strain>
    </source>
</reference>
<dbReference type="Pfam" id="PF10975">
    <property type="entry name" value="DUF2802"/>
    <property type="match status" value="1"/>
</dbReference>
<keyword evidence="2" id="KW-1185">Reference proteome</keyword>
<evidence type="ECO:0000313" key="1">
    <source>
        <dbReference type="EMBL" id="RCS30405.1"/>
    </source>
</evidence>
<accession>A0A368KHE5</accession>
<protein>
    <submittedName>
        <fullName evidence="1">DUF2802 domain-containing protein</fullName>
    </submittedName>
</protein>
<dbReference type="RefSeq" id="WP_114341415.1">
    <property type="nucleotide sequence ID" value="NZ_QFWQ01000004.1"/>
</dbReference>
<comment type="caution">
    <text evidence="1">The sequence shown here is derived from an EMBL/GenBank/DDBJ whole genome shotgun (WGS) entry which is preliminary data.</text>
</comment>
<dbReference type="OrthoDB" id="5955226at2"/>
<proteinExistence type="predicted"/>
<evidence type="ECO:0000313" key="2">
    <source>
        <dbReference type="Proteomes" id="UP000252387"/>
    </source>
</evidence>
<name>A0A368KHE5_9GAMM</name>
<dbReference type="InterPro" id="IPR021244">
    <property type="entry name" value="DUF2802"/>
</dbReference>
<dbReference type="Proteomes" id="UP000252387">
    <property type="component" value="Unassembled WGS sequence"/>
</dbReference>
<dbReference type="AlphaFoldDB" id="A0A368KHE5"/>
<dbReference type="EMBL" id="QFWQ01000004">
    <property type="protein sequence ID" value="RCS30405.1"/>
    <property type="molecule type" value="Genomic_DNA"/>
</dbReference>
<organism evidence="1 2">
    <name type="scientific">Rhodanobacter denitrificans</name>
    <dbReference type="NCBI Taxonomy" id="666685"/>
    <lineage>
        <taxon>Bacteria</taxon>
        <taxon>Pseudomonadati</taxon>
        <taxon>Pseudomonadota</taxon>
        <taxon>Gammaproteobacteria</taxon>
        <taxon>Lysobacterales</taxon>
        <taxon>Rhodanobacteraceae</taxon>
        <taxon>Rhodanobacter</taxon>
    </lineage>
</organism>
<gene>
    <name evidence="1" type="ORF">DEO45_06115</name>
</gene>
<sequence length="117" mass="13000">MWLEAGVVVLLLLVLAQSCLLFRLWRQSQQLQQRVDALWRDTARAATDVPTSMLVAALGRLERQVGLIGQQPPPVRQSWELAQQLAREGADVEQLVARCGLSRDEAKLVLQVHPAGP</sequence>